<accession>A0ABW2K537</accession>
<evidence type="ECO:0000259" key="1">
    <source>
        <dbReference type="PROSITE" id="PS00028"/>
    </source>
</evidence>
<name>A0ABW2K537_9BACI</name>
<dbReference type="PANTHER" id="PTHR33877:SF2">
    <property type="entry name" value="OS07G0170200 PROTEIN"/>
    <property type="match status" value="1"/>
</dbReference>
<keyword evidence="2" id="KW-0378">Hydrolase</keyword>
<keyword evidence="2" id="KW-0255">Endonuclease</keyword>
<dbReference type="Gene3D" id="1.10.30.50">
    <property type="match status" value="1"/>
</dbReference>
<keyword evidence="3" id="KW-1185">Reference proteome</keyword>
<reference evidence="3" key="1">
    <citation type="journal article" date="2019" name="Int. J. Syst. Evol. Microbiol.">
        <title>The Global Catalogue of Microorganisms (GCM) 10K type strain sequencing project: providing services to taxonomists for standard genome sequencing and annotation.</title>
        <authorList>
            <consortium name="The Broad Institute Genomics Platform"/>
            <consortium name="The Broad Institute Genome Sequencing Center for Infectious Disease"/>
            <person name="Wu L."/>
            <person name="Ma J."/>
        </authorList>
    </citation>
    <scope>NUCLEOTIDE SEQUENCE [LARGE SCALE GENOMIC DNA]</scope>
    <source>
        <strain evidence="3">CCUG 73951</strain>
    </source>
</reference>
<dbReference type="EMBL" id="JBHTBY010000011">
    <property type="protein sequence ID" value="MFC7321960.1"/>
    <property type="molecule type" value="Genomic_DNA"/>
</dbReference>
<dbReference type="InterPro" id="IPR029471">
    <property type="entry name" value="HNH_5"/>
</dbReference>
<gene>
    <name evidence="2" type="ORF">ACFQMN_13820</name>
</gene>
<dbReference type="RefSeq" id="WP_289215885.1">
    <property type="nucleotide sequence ID" value="NZ_JAPVRC010000004.1"/>
</dbReference>
<keyword evidence="2" id="KW-0540">Nuclease</keyword>
<feature type="domain" description="C2H2-type" evidence="1">
    <location>
        <begin position="37"/>
        <end position="59"/>
    </location>
</feature>
<dbReference type="PROSITE" id="PS00028">
    <property type="entry name" value="ZINC_FINGER_C2H2_1"/>
    <property type="match status" value="1"/>
</dbReference>
<dbReference type="InterPro" id="IPR003615">
    <property type="entry name" value="HNH_nuc"/>
</dbReference>
<evidence type="ECO:0000313" key="2">
    <source>
        <dbReference type="EMBL" id="MFC7321960.1"/>
    </source>
</evidence>
<dbReference type="InterPro" id="IPR052892">
    <property type="entry name" value="NA-targeting_endonuclease"/>
</dbReference>
<sequence length="139" mass="15582">MQDSRKARRKAEELTGEPITDELTLIQVVWTLSSAECSYCGKEIPESERSLDHITPMKHGGSNTFDNITCACKCCNASKNDLPAILFLLQSAESREARKLIDGVSLRGHKSFHEAFIELADSAKFYFDKRAEQALRANE</sequence>
<organism evidence="2 3">
    <name type="scientific">Halobacillus campisalis</name>
    <dbReference type="NCBI Taxonomy" id="435909"/>
    <lineage>
        <taxon>Bacteria</taxon>
        <taxon>Bacillati</taxon>
        <taxon>Bacillota</taxon>
        <taxon>Bacilli</taxon>
        <taxon>Bacillales</taxon>
        <taxon>Bacillaceae</taxon>
        <taxon>Halobacillus</taxon>
    </lineage>
</organism>
<protein>
    <submittedName>
        <fullName evidence="2">HNH endonuclease</fullName>
    </submittedName>
</protein>
<comment type="caution">
    <text evidence="2">The sequence shown here is derived from an EMBL/GenBank/DDBJ whole genome shotgun (WGS) entry which is preliminary data.</text>
</comment>
<dbReference type="GO" id="GO:0004519">
    <property type="term" value="F:endonuclease activity"/>
    <property type="evidence" value="ECO:0007669"/>
    <property type="project" value="UniProtKB-KW"/>
</dbReference>
<dbReference type="SMART" id="SM00507">
    <property type="entry name" value="HNHc"/>
    <property type="match status" value="1"/>
</dbReference>
<dbReference type="InterPro" id="IPR013087">
    <property type="entry name" value="Znf_C2H2_type"/>
</dbReference>
<dbReference type="CDD" id="cd00085">
    <property type="entry name" value="HNHc"/>
    <property type="match status" value="1"/>
</dbReference>
<proteinExistence type="predicted"/>
<dbReference type="Pfam" id="PF14279">
    <property type="entry name" value="HNH_5"/>
    <property type="match status" value="1"/>
</dbReference>
<evidence type="ECO:0000313" key="3">
    <source>
        <dbReference type="Proteomes" id="UP001596494"/>
    </source>
</evidence>
<dbReference type="Proteomes" id="UP001596494">
    <property type="component" value="Unassembled WGS sequence"/>
</dbReference>
<dbReference type="PANTHER" id="PTHR33877">
    <property type="entry name" value="SLL1193 PROTEIN"/>
    <property type="match status" value="1"/>
</dbReference>